<dbReference type="InterPro" id="IPR019133">
    <property type="entry name" value="MIC60"/>
</dbReference>
<dbReference type="AlphaFoldDB" id="A0A3S3S055"/>
<dbReference type="GO" id="GO:0061617">
    <property type="term" value="C:MICOS complex"/>
    <property type="evidence" value="ECO:0007669"/>
    <property type="project" value="TreeGrafter"/>
</dbReference>
<dbReference type="GO" id="GO:0042407">
    <property type="term" value="P:cristae formation"/>
    <property type="evidence" value="ECO:0007669"/>
    <property type="project" value="TreeGrafter"/>
</dbReference>
<name>A0A3S3S055_9ACAR</name>
<evidence type="ECO:0000256" key="2">
    <source>
        <dbReference type="ARBA" id="ARBA00022692"/>
    </source>
</evidence>
<proteinExistence type="inferred from homology"/>
<evidence type="ECO:0000256" key="3">
    <source>
        <dbReference type="ARBA" id="ARBA00022792"/>
    </source>
</evidence>
<reference evidence="10 11" key="1">
    <citation type="journal article" date="2018" name="Gigascience">
        <title>Genomes of trombidid mites reveal novel predicted allergens and laterally-transferred genes associated with secondary metabolism.</title>
        <authorList>
            <person name="Dong X."/>
            <person name="Chaisiri K."/>
            <person name="Xia D."/>
            <person name="Armstrong S.D."/>
            <person name="Fang Y."/>
            <person name="Donnelly M.J."/>
            <person name="Kadowaki T."/>
            <person name="McGarry J.W."/>
            <person name="Darby A.C."/>
            <person name="Makepeace B.L."/>
        </authorList>
    </citation>
    <scope>NUCLEOTIDE SEQUENCE [LARGE SCALE GENOMIC DNA]</scope>
    <source>
        <strain evidence="10">UoL-WK</strain>
    </source>
</reference>
<feature type="region of interest" description="Disordered" evidence="9">
    <location>
        <begin position="81"/>
        <end position="164"/>
    </location>
</feature>
<comment type="subunit">
    <text evidence="7">Component of the mitochondrial contact site and cristae organizing system (MICOS) complex.</text>
</comment>
<protein>
    <recommendedName>
        <fullName evidence="7">MICOS complex subunit MIC60</fullName>
    </recommendedName>
    <alternativeName>
        <fullName evidence="7">Mitofilin</fullName>
    </alternativeName>
</protein>
<feature type="coiled-coil region" evidence="8">
    <location>
        <begin position="285"/>
        <end position="362"/>
    </location>
</feature>
<keyword evidence="2 7" id="KW-0812">Transmembrane</keyword>
<dbReference type="Pfam" id="PF09731">
    <property type="entry name" value="Mitofilin"/>
    <property type="match status" value="1"/>
</dbReference>
<dbReference type="STRING" id="1965070.A0A3S3S055"/>
<gene>
    <name evidence="10" type="ORF">B4U79_07502</name>
</gene>
<evidence type="ECO:0000313" key="11">
    <source>
        <dbReference type="Proteomes" id="UP000285301"/>
    </source>
</evidence>
<feature type="compositionally biased region" description="Low complexity" evidence="9">
    <location>
        <begin position="129"/>
        <end position="155"/>
    </location>
</feature>
<comment type="similarity">
    <text evidence="1 7">Belongs to the MICOS complex subunit Mic60 family.</text>
</comment>
<organism evidence="10 11">
    <name type="scientific">Dinothrombium tinctorium</name>
    <dbReference type="NCBI Taxonomy" id="1965070"/>
    <lineage>
        <taxon>Eukaryota</taxon>
        <taxon>Metazoa</taxon>
        <taxon>Ecdysozoa</taxon>
        <taxon>Arthropoda</taxon>
        <taxon>Chelicerata</taxon>
        <taxon>Arachnida</taxon>
        <taxon>Acari</taxon>
        <taxon>Acariformes</taxon>
        <taxon>Trombidiformes</taxon>
        <taxon>Prostigmata</taxon>
        <taxon>Anystina</taxon>
        <taxon>Parasitengona</taxon>
        <taxon>Trombidioidea</taxon>
        <taxon>Trombidiidae</taxon>
        <taxon>Dinothrombium</taxon>
    </lineage>
</organism>
<evidence type="ECO:0000256" key="7">
    <source>
        <dbReference type="RuleBase" id="RU363000"/>
    </source>
</evidence>
<evidence type="ECO:0000256" key="6">
    <source>
        <dbReference type="ARBA" id="ARBA00023136"/>
    </source>
</evidence>
<keyword evidence="5 7" id="KW-0496">Mitochondrion</keyword>
<feature type="compositionally biased region" description="Polar residues" evidence="9">
    <location>
        <begin position="97"/>
        <end position="108"/>
    </location>
</feature>
<keyword evidence="4" id="KW-1133">Transmembrane helix</keyword>
<feature type="coiled-coil region" evidence="8">
    <location>
        <begin position="394"/>
        <end position="422"/>
    </location>
</feature>
<dbReference type="PANTHER" id="PTHR15415">
    <property type="entry name" value="MITOFILIN"/>
    <property type="match status" value="1"/>
</dbReference>
<dbReference type="OrthoDB" id="10261039at2759"/>
<keyword evidence="3 7" id="KW-0999">Mitochondrion inner membrane</keyword>
<dbReference type="Proteomes" id="UP000285301">
    <property type="component" value="Unassembled WGS sequence"/>
</dbReference>
<dbReference type="EMBL" id="NCKU01003563">
    <property type="protein sequence ID" value="RWS07287.1"/>
    <property type="molecule type" value="Genomic_DNA"/>
</dbReference>
<accession>A0A3S3S055</accession>
<evidence type="ECO:0000256" key="8">
    <source>
        <dbReference type="SAM" id="Coils"/>
    </source>
</evidence>
<evidence type="ECO:0000256" key="9">
    <source>
        <dbReference type="SAM" id="MobiDB-lite"/>
    </source>
</evidence>
<comment type="caution">
    <text evidence="10">The sequence shown here is derived from an EMBL/GenBank/DDBJ whole genome shotgun (WGS) entry which is preliminary data.</text>
</comment>
<comment type="function">
    <text evidence="7">Component of the MICOS complex, a large protein complex of the mitochondrial inner membrane that plays crucial roles in the maintenance of crista junctions, inner membrane architecture, and formation of contact sites to the outer membrane.</text>
</comment>
<keyword evidence="8" id="KW-0175">Coiled coil</keyword>
<sequence length="691" mass="78779">MFRASLQQALRKPLLLRSNIINGQSSRKQSTDSGNTAKVVLTVGGVSAVTVGGTVLYAKYDDNFRSKLESSIPYSDRVLNSILGPKNESKPIETKQAIKTSTSPQVTDESLLKKKLERNMNTVNKNTSKEPSTSSPTPSDKASPSTSATTKTESSQARKEIETTKKNVELTASLRKEIEKLEKQLKETLTAQQAAISSINEYTQKLSDALELEESSDANIWREVVASNEKREKEVENAVKKFSDTRLQVEKIKSGIENAKREKDTAGSSALGVAEESLIRVLYQLDNSEKEMSKAQAKHEVMEKYRDLFNKSREELENEIKAVIPNAKHGKKLTDEEVNLMIAHAHKKIEQLYKQIAKLEATEKLRFEEALNLQKEEDNRIADTKIALELAKRRSELENDYQKKVNSVKEELEEELRQQMKRQLAAHHDHLRERLEVQRFDLERQFELVHEEKLLEEKSIYASELKASVAHLKHIESVLKSRQQLDTEERKARELWLICQILKDSLKSKRTQSDKQPISLQKDINAIRETVKTMESTTSLASTVLETIPEQVVQNGVYTEDDLIERFKTVDKVCKRVALIGDEGGSIFRFFLSYLQSVLIFDTNNTFEDELNGKKEIDTSKLDTFDILARIRYCLNERNLEMSLRYANQLSGEPRRVAKDWISNMRAHLELRQVADVLQAQAASLTIRAVK</sequence>
<evidence type="ECO:0000256" key="4">
    <source>
        <dbReference type="ARBA" id="ARBA00022989"/>
    </source>
</evidence>
<keyword evidence="11" id="KW-1185">Reference proteome</keyword>
<dbReference type="PANTHER" id="PTHR15415:SF7">
    <property type="entry name" value="MICOS COMPLEX SUBUNIT MIC60"/>
    <property type="match status" value="1"/>
</dbReference>
<feature type="coiled-coil region" evidence="8">
    <location>
        <begin position="167"/>
        <end position="195"/>
    </location>
</feature>
<evidence type="ECO:0000256" key="1">
    <source>
        <dbReference type="ARBA" id="ARBA00010877"/>
    </source>
</evidence>
<evidence type="ECO:0000313" key="10">
    <source>
        <dbReference type="EMBL" id="RWS07287.1"/>
    </source>
</evidence>
<keyword evidence="6" id="KW-0472">Membrane</keyword>
<evidence type="ECO:0000256" key="5">
    <source>
        <dbReference type="ARBA" id="ARBA00023128"/>
    </source>
</evidence>
<comment type="subcellular location">
    <subcellularLocation>
        <location evidence="7">Mitochondrion inner membrane</location>
        <topology evidence="7">Single-pass membrane protein</topology>
    </subcellularLocation>
</comment>